<keyword evidence="4" id="KW-1185">Reference proteome</keyword>
<feature type="compositionally biased region" description="Polar residues" evidence="1">
    <location>
        <begin position="545"/>
        <end position="554"/>
    </location>
</feature>
<feature type="domain" description="Reverse transcriptase Ty1/copia-type" evidence="2">
    <location>
        <begin position="33"/>
        <end position="205"/>
    </location>
</feature>
<dbReference type="OrthoDB" id="6733179at2759"/>
<dbReference type="PANTHER" id="PTHR11439">
    <property type="entry name" value="GAG-POL-RELATED RETROTRANSPOSON"/>
    <property type="match status" value="1"/>
</dbReference>
<dbReference type="PANTHER" id="PTHR11439:SF440">
    <property type="entry name" value="INTEGRASE CATALYTIC DOMAIN-CONTAINING PROTEIN"/>
    <property type="match status" value="1"/>
</dbReference>
<dbReference type="CDD" id="cd09272">
    <property type="entry name" value="RNase_HI_RT_Ty1"/>
    <property type="match status" value="1"/>
</dbReference>
<dbReference type="InterPro" id="IPR013103">
    <property type="entry name" value="RVT_2"/>
</dbReference>
<feature type="region of interest" description="Disordered" evidence="1">
    <location>
        <begin position="519"/>
        <end position="554"/>
    </location>
</feature>
<name>A0A0G4J8P2_PLABS</name>
<dbReference type="EMBL" id="CDSF01000159">
    <property type="protein sequence ID" value="CEP03955.1"/>
    <property type="molecule type" value="Genomic_DNA"/>
</dbReference>
<sequence>MAEALSSPFAGHWWDAAVSQMGTLDSKDTFGPLVDLPKGKIAVGSKWVFRVKSALSGDGGIRKFSARLCAQGFRQRPGIDFDDTFAPTARATAFLIILALAAQHGLHLRQVDWVAAYLNADMLHDVYMRQPDGFTDNNVPYRVRQLRKALYGTKQGAERWYKTLRSMLLSLGFEPIIADPCVFRYDRDGKFMVMSVHTDDGLLASRIGEPSTLLGMRIRREPATGAIMLDQAEYIDKVLSDFNMSHCHPVDTPHQPGVHLTKSMSPQTDIERDEMTNKPYLKLIGCLTWLAHRCRPDIAYITNVLAQFSSNPGIQHWRAGQRVLKYLAGTKTHGIRYERQLEDRLVAYADADWASDPDTRRSRSGHIILLAGGPVHWQSRRQDLGAVKVSLSSTHAEIKSLCAVTRQLAWIRSFLAEIGFPRPGPTIVHEDNQGAKAWSGYRRMDDRTKDIEVQFHYTREAVEAGLIVVHKCPSAEMAVDYLTKPALSTSYHANLILAGIIDTGTRACAAGGGVSNNMSSTTSSTCLQHAVTHSETPRSPPLAAVTSSATTSPL</sequence>
<evidence type="ECO:0000313" key="4">
    <source>
        <dbReference type="Proteomes" id="UP000039324"/>
    </source>
</evidence>
<dbReference type="STRING" id="37360.A0A0G4J8P2"/>
<gene>
    <name evidence="3" type="ORF">PBRA_009535</name>
</gene>
<evidence type="ECO:0000313" key="3">
    <source>
        <dbReference type="EMBL" id="CEP03955.1"/>
    </source>
</evidence>
<evidence type="ECO:0000256" key="1">
    <source>
        <dbReference type="SAM" id="MobiDB-lite"/>
    </source>
</evidence>
<proteinExistence type="predicted"/>
<dbReference type="AlphaFoldDB" id="A0A0G4J8P2"/>
<organism evidence="3 4">
    <name type="scientific">Plasmodiophora brassicae</name>
    <name type="common">Clubroot disease agent</name>
    <dbReference type="NCBI Taxonomy" id="37360"/>
    <lineage>
        <taxon>Eukaryota</taxon>
        <taxon>Sar</taxon>
        <taxon>Rhizaria</taxon>
        <taxon>Endomyxa</taxon>
        <taxon>Phytomyxea</taxon>
        <taxon>Plasmodiophorida</taxon>
        <taxon>Plasmodiophoridae</taxon>
        <taxon>Plasmodiophora</taxon>
    </lineage>
</organism>
<protein>
    <recommendedName>
        <fullName evidence="2">Reverse transcriptase Ty1/copia-type domain-containing protein</fullName>
    </recommendedName>
</protein>
<reference evidence="3 4" key="1">
    <citation type="submission" date="2015-02" db="EMBL/GenBank/DDBJ databases">
        <authorList>
            <person name="Chooi Y.-H."/>
        </authorList>
    </citation>
    <scope>NUCLEOTIDE SEQUENCE [LARGE SCALE GENOMIC DNA]</scope>
    <source>
        <strain evidence="3">E3</strain>
    </source>
</reference>
<evidence type="ECO:0000259" key="2">
    <source>
        <dbReference type="Pfam" id="PF07727"/>
    </source>
</evidence>
<dbReference type="Proteomes" id="UP000039324">
    <property type="component" value="Unassembled WGS sequence"/>
</dbReference>
<dbReference type="OMA" id="LEWNERI"/>
<dbReference type="Pfam" id="PF07727">
    <property type="entry name" value="RVT_2"/>
    <property type="match status" value="1"/>
</dbReference>
<accession>A0A0G4J8P2</accession>